<dbReference type="EMBL" id="LTBA01000009">
    <property type="protein sequence ID" value="KYH34843.1"/>
    <property type="molecule type" value="Genomic_DNA"/>
</dbReference>
<dbReference type="InterPro" id="IPR006699">
    <property type="entry name" value="GlpP"/>
</dbReference>
<dbReference type="GO" id="GO:0006355">
    <property type="term" value="P:regulation of DNA-templated transcription"/>
    <property type="evidence" value="ECO:0007669"/>
    <property type="project" value="InterPro"/>
</dbReference>
<dbReference type="RefSeq" id="WP_066823911.1">
    <property type="nucleotide sequence ID" value="NZ_LTBA01000009.1"/>
</dbReference>
<name>A0A151B4W5_9CLOT</name>
<dbReference type="Gene3D" id="3.20.20.70">
    <property type="entry name" value="Aldolase class I"/>
    <property type="match status" value="1"/>
</dbReference>
<dbReference type="STRING" id="1121338.CLTEP_11580"/>
<proteinExistence type="predicted"/>
<dbReference type="InterPro" id="IPR013785">
    <property type="entry name" value="Aldolase_TIM"/>
</dbReference>
<dbReference type="PANTHER" id="PTHR35787">
    <property type="entry name" value="GLYCEROL UPTAKE OPERON ANTITERMINATOR REGULATORY PROTEIN"/>
    <property type="match status" value="1"/>
</dbReference>
<organism evidence="1 2">
    <name type="scientific">Clostridium tepidiprofundi DSM 19306</name>
    <dbReference type="NCBI Taxonomy" id="1121338"/>
    <lineage>
        <taxon>Bacteria</taxon>
        <taxon>Bacillati</taxon>
        <taxon>Bacillota</taxon>
        <taxon>Clostridia</taxon>
        <taxon>Eubacteriales</taxon>
        <taxon>Clostridiaceae</taxon>
        <taxon>Clostridium</taxon>
    </lineage>
</organism>
<dbReference type="GO" id="GO:0006071">
    <property type="term" value="P:glycerol metabolic process"/>
    <property type="evidence" value="ECO:0007669"/>
    <property type="project" value="InterPro"/>
</dbReference>
<evidence type="ECO:0000313" key="1">
    <source>
        <dbReference type="EMBL" id="KYH34843.1"/>
    </source>
</evidence>
<dbReference type="PIRSF" id="PIRSF016897">
    <property type="entry name" value="GlpP"/>
    <property type="match status" value="1"/>
</dbReference>
<dbReference type="AlphaFoldDB" id="A0A151B4W5"/>
<dbReference type="PATRIC" id="fig|1121338.3.peg.1195"/>
<accession>A0A151B4W5</accession>
<sequence>MNLKDMIVENPVIAAIRNDEELEKVLSSDVSIVFILYGTITNVSDICNKLKYKGKIIFIHIDFIDGIKANAASIKFLKDSLPVDGIITTKASSIKYVKQNGLYAIQRIFLIDTLSVETGIKSVYETKPDAIEIMPGIASDAIKDIKNNVRIPIIAGGLVKTKKDVINALSSGAVAVSTSKSVLWDL</sequence>
<dbReference type="OrthoDB" id="9799580at2"/>
<dbReference type="Pfam" id="PF04309">
    <property type="entry name" value="G3P_antiterm"/>
    <property type="match status" value="1"/>
</dbReference>
<dbReference type="SUPFAM" id="SSF110391">
    <property type="entry name" value="GlpP-like"/>
    <property type="match status" value="1"/>
</dbReference>
<protein>
    <submittedName>
        <fullName evidence="1">Glycerol-3-phosphate responsive antiterminator</fullName>
    </submittedName>
</protein>
<reference evidence="1 2" key="1">
    <citation type="submission" date="2016-02" db="EMBL/GenBank/DDBJ databases">
        <title>Genome sequence of Clostridium tepidiprofundi DSM 19306.</title>
        <authorList>
            <person name="Poehlein A."/>
            <person name="Daniel R."/>
        </authorList>
    </citation>
    <scope>NUCLEOTIDE SEQUENCE [LARGE SCALE GENOMIC DNA]</scope>
    <source>
        <strain evidence="1 2">DSM 19306</strain>
    </source>
</reference>
<dbReference type="Proteomes" id="UP000075531">
    <property type="component" value="Unassembled WGS sequence"/>
</dbReference>
<keyword evidence="2" id="KW-1185">Reference proteome</keyword>
<evidence type="ECO:0000313" key="2">
    <source>
        <dbReference type="Proteomes" id="UP000075531"/>
    </source>
</evidence>
<comment type="caution">
    <text evidence="1">The sequence shown here is derived from an EMBL/GenBank/DDBJ whole genome shotgun (WGS) entry which is preliminary data.</text>
</comment>
<dbReference type="PANTHER" id="PTHR35787:SF1">
    <property type="entry name" value="GLYCEROL UPTAKE OPERON ANTITERMINATOR REGULATORY PROTEIN"/>
    <property type="match status" value="1"/>
</dbReference>
<gene>
    <name evidence="1" type="ORF">CLTEP_11580</name>
</gene>